<proteinExistence type="predicted"/>
<dbReference type="InterPro" id="IPR020449">
    <property type="entry name" value="Tscrpt_reg_AraC-type_HTH"/>
</dbReference>
<reference evidence="6 7" key="1">
    <citation type="submission" date="2019-11" db="EMBL/GenBank/DDBJ databases">
        <authorList>
            <person name="Dong K."/>
        </authorList>
    </citation>
    <scope>NUCLEOTIDE SEQUENCE [LARGE SCALE GENOMIC DNA]</scope>
    <source>
        <strain evidence="6 7">NBRC 112902</strain>
    </source>
</reference>
<dbReference type="InterPro" id="IPR018060">
    <property type="entry name" value="HTH_AraC"/>
</dbReference>
<protein>
    <submittedName>
        <fullName evidence="6">Helix-turn-helix domain-containing protein</fullName>
    </submittedName>
</protein>
<keyword evidence="1" id="KW-0805">Transcription regulation</keyword>
<dbReference type="InterPro" id="IPR032783">
    <property type="entry name" value="AraC_lig"/>
</dbReference>
<dbReference type="PANTHER" id="PTHR43280:SF32">
    <property type="entry name" value="TRANSCRIPTIONAL REGULATORY PROTEIN"/>
    <property type="match status" value="1"/>
</dbReference>
<feature type="region of interest" description="Disordered" evidence="4">
    <location>
        <begin position="276"/>
        <end position="299"/>
    </location>
</feature>
<evidence type="ECO:0000313" key="7">
    <source>
        <dbReference type="Proteomes" id="UP000449846"/>
    </source>
</evidence>
<dbReference type="SUPFAM" id="SSF46689">
    <property type="entry name" value="Homeodomain-like"/>
    <property type="match status" value="1"/>
</dbReference>
<dbReference type="AlphaFoldDB" id="A0A844HPG6"/>
<dbReference type="SMART" id="SM00342">
    <property type="entry name" value="HTH_ARAC"/>
    <property type="match status" value="1"/>
</dbReference>
<evidence type="ECO:0000256" key="4">
    <source>
        <dbReference type="SAM" id="MobiDB-lite"/>
    </source>
</evidence>
<comment type="caution">
    <text evidence="6">The sequence shown here is derived from an EMBL/GenBank/DDBJ whole genome shotgun (WGS) entry which is preliminary data.</text>
</comment>
<dbReference type="Gene3D" id="1.10.10.60">
    <property type="entry name" value="Homeodomain-like"/>
    <property type="match status" value="1"/>
</dbReference>
<accession>A0A844HPG6</accession>
<evidence type="ECO:0000259" key="5">
    <source>
        <dbReference type="PROSITE" id="PS01124"/>
    </source>
</evidence>
<keyword evidence="7" id="KW-1185">Reference proteome</keyword>
<dbReference type="InterPro" id="IPR009057">
    <property type="entry name" value="Homeodomain-like_sf"/>
</dbReference>
<evidence type="ECO:0000313" key="6">
    <source>
        <dbReference type="EMBL" id="MTH60247.1"/>
    </source>
</evidence>
<dbReference type="Pfam" id="PF12852">
    <property type="entry name" value="Cupin_6"/>
    <property type="match status" value="1"/>
</dbReference>
<keyword evidence="3" id="KW-0804">Transcription</keyword>
<dbReference type="PROSITE" id="PS01124">
    <property type="entry name" value="HTH_ARAC_FAMILY_2"/>
    <property type="match status" value="1"/>
</dbReference>
<dbReference type="Pfam" id="PF12833">
    <property type="entry name" value="HTH_18"/>
    <property type="match status" value="1"/>
</dbReference>
<sequence>MTHSTAPASTPSPVPPPMSEPLEARLFLGSLLRTEWTFRGGRNRIFVLVSGSGSIRLGQHEVRLDGPAIVFLPAGETGAIVFDAGAEGGAVSAQDSLLASAMPSGALFVPVRDAIGRPILGAAITVADARRLAAMLGAIETELRNDAPGAHEAVRHHLALLLIEIWRLASPLTEVSRATPRSVVRGFAHLVELHARQHWPVAEYAQLLGVTPDRLNTAIRRATGRSPMEFINQRLAAEAMRLLDQSPLQIGEIAETLGFSDPAYFSRFFKRETGRSPRAHRLGAPARRPSTSTSYAAWP</sequence>
<dbReference type="Proteomes" id="UP000449846">
    <property type="component" value="Unassembled WGS sequence"/>
</dbReference>
<dbReference type="GO" id="GO:0003700">
    <property type="term" value="F:DNA-binding transcription factor activity"/>
    <property type="evidence" value="ECO:0007669"/>
    <property type="project" value="InterPro"/>
</dbReference>
<keyword evidence="2" id="KW-0238">DNA-binding</keyword>
<evidence type="ECO:0000256" key="1">
    <source>
        <dbReference type="ARBA" id="ARBA00023015"/>
    </source>
</evidence>
<evidence type="ECO:0000256" key="3">
    <source>
        <dbReference type="ARBA" id="ARBA00023163"/>
    </source>
</evidence>
<gene>
    <name evidence="6" type="ORF">GL300_13605</name>
</gene>
<dbReference type="EMBL" id="WMIG01000006">
    <property type="protein sequence ID" value="MTH60247.1"/>
    <property type="molecule type" value="Genomic_DNA"/>
</dbReference>
<evidence type="ECO:0000256" key="2">
    <source>
        <dbReference type="ARBA" id="ARBA00023125"/>
    </source>
</evidence>
<dbReference type="GO" id="GO:0043565">
    <property type="term" value="F:sequence-specific DNA binding"/>
    <property type="evidence" value="ECO:0007669"/>
    <property type="project" value="InterPro"/>
</dbReference>
<feature type="compositionally biased region" description="Polar residues" evidence="4">
    <location>
        <begin position="289"/>
        <end position="299"/>
    </location>
</feature>
<dbReference type="PANTHER" id="PTHR43280">
    <property type="entry name" value="ARAC-FAMILY TRANSCRIPTIONAL REGULATOR"/>
    <property type="match status" value="1"/>
</dbReference>
<dbReference type="OrthoDB" id="186587at2"/>
<feature type="domain" description="HTH araC/xylS-type" evidence="5">
    <location>
        <begin position="185"/>
        <end position="283"/>
    </location>
</feature>
<dbReference type="PRINTS" id="PR00032">
    <property type="entry name" value="HTHARAC"/>
</dbReference>
<organism evidence="6 7">
    <name type="scientific">Paracoccus litorisediminis</name>
    <dbReference type="NCBI Taxonomy" id="2006130"/>
    <lineage>
        <taxon>Bacteria</taxon>
        <taxon>Pseudomonadati</taxon>
        <taxon>Pseudomonadota</taxon>
        <taxon>Alphaproteobacteria</taxon>
        <taxon>Rhodobacterales</taxon>
        <taxon>Paracoccaceae</taxon>
        <taxon>Paracoccus</taxon>
    </lineage>
</organism>
<name>A0A844HPG6_9RHOB</name>